<reference evidence="1 2" key="1">
    <citation type="submission" date="2016-11" db="EMBL/GenBank/DDBJ databases">
        <authorList>
            <person name="Jaros S."/>
            <person name="Januszkiewicz K."/>
            <person name="Wedrychowicz H."/>
        </authorList>
    </citation>
    <scope>NUCLEOTIDE SEQUENCE [LARGE SCALE GENOMIC DNA]</scope>
    <source>
        <strain evidence="1 2">DSM 3074</strain>
    </source>
</reference>
<sequence>MAEKETYKQMKDRHRKEISEFPCFFAFTQKQFEKGMKELGVENKDELRGGFCGMVYRASDEDRLVAMLTGHAKEVKDGYKDDDFLYSAFRYEMENHEFCITHEPEDTLDALGLSRSEVERSKRMVRIWNKAEKAYLDSVIW</sequence>
<dbReference type="Proteomes" id="UP000191240">
    <property type="component" value="Unassembled WGS sequence"/>
</dbReference>
<dbReference type="EMBL" id="FQYW01000008">
    <property type="protein sequence ID" value="SHI61086.1"/>
    <property type="molecule type" value="Genomic_DNA"/>
</dbReference>
<proteinExistence type="predicted"/>
<evidence type="ECO:0000313" key="1">
    <source>
        <dbReference type="EMBL" id="SHI61086.1"/>
    </source>
</evidence>
<evidence type="ECO:0000313" key="2">
    <source>
        <dbReference type="Proteomes" id="UP000191240"/>
    </source>
</evidence>
<name>A0A1M6CJB1_9FIRM</name>
<gene>
    <name evidence="1" type="ORF">SAMN02745671_01139</name>
</gene>
<accession>A0A1M6CJB1</accession>
<dbReference type="OrthoDB" id="2054466at2"/>
<dbReference type="Pfam" id="PF24692">
    <property type="entry name" value="DUF7659"/>
    <property type="match status" value="1"/>
</dbReference>
<dbReference type="RefSeq" id="WP_080325618.1">
    <property type="nucleotide sequence ID" value="NZ_FQYW01000008.1"/>
</dbReference>
<organism evidence="1 2">
    <name type="scientific">Anaerovibrio lipolyticus DSM 3074</name>
    <dbReference type="NCBI Taxonomy" id="1120997"/>
    <lineage>
        <taxon>Bacteria</taxon>
        <taxon>Bacillati</taxon>
        <taxon>Bacillota</taxon>
        <taxon>Negativicutes</taxon>
        <taxon>Selenomonadales</taxon>
        <taxon>Selenomonadaceae</taxon>
        <taxon>Anaerovibrio</taxon>
    </lineage>
</organism>
<dbReference type="InterPro" id="IPR056076">
    <property type="entry name" value="DUF7659"/>
</dbReference>
<protein>
    <submittedName>
        <fullName evidence="1">Uncharacterized protein</fullName>
    </submittedName>
</protein>
<dbReference type="AlphaFoldDB" id="A0A1M6CJB1"/>